<evidence type="ECO:0000313" key="2">
    <source>
        <dbReference type="Proteomes" id="UP000092377"/>
    </source>
</evidence>
<name>A0A1B8HFA0_9GAMM</name>
<evidence type="ECO:0000313" key="1">
    <source>
        <dbReference type="EMBL" id="OBU07747.1"/>
    </source>
</evidence>
<keyword evidence="2" id="KW-1185">Reference proteome</keyword>
<organism evidence="1 2">
    <name type="scientific">Morganella psychrotolerans</name>
    <dbReference type="NCBI Taxonomy" id="368603"/>
    <lineage>
        <taxon>Bacteria</taxon>
        <taxon>Pseudomonadati</taxon>
        <taxon>Pseudomonadota</taxon>
        <taxon>Gammaproteobacteria</taxon>
        <taxon>Enterobacterales</taxon>
        <taxon>Morganellaceae</taxon>
        <taxon>Morganella</taxon>
    </lineage>
</organism>
<sequence>MSNDLIFEIKIIHNTRYNDISIESFIGNIVLLILSKNLFKYNFEVSDFIYHAFNIKLRPYAINSRTLMVAKICRHLIDMDKYNMKKASILIYDYLMNNIIPNKIDINKDIIVYPKEHNNNNKKEQSNALKNMNIWINKQKNKK</sequence>
<reference evidence="2" key="1">
    <citation type="submission" date="2016-06" db="EMBL/GenBank/DDBJ databases">
        <authorList>
            <person name="Butler K."/>
        </authorList>
    </citation>
    <scope>NUCLEOTIDE SEQUENCE [LARGE SCALE GENOMIC DNA]</scope>
    <source>
        <strain evidence="2">GCSL-Mp20</strain>
    </source>
</reference>
<dbReference type="AlphaFoldDB" id="A0A1B8HFA0"/>
<dbReference type="Proteomes" id="UP000092377">
    <property type="component" value="Unassembled WGS sequence"/>
</dbReference>
<gene>
    <name evidence="1" type="ORF">AYY18_05860</name>
</gene>
<dbReference type="EMBL" id="LZEY01000023">
    <property type="protein sequence ID" value="OBU07747.1"/>
    <property type="molecule type" value="Genomic_DNA"/>
</dbReference>
<protein>
    <submittedName>
        <fullName evidence="1">Uncharacterized protein</fullName>
    </submittedName>
</protein>
<accession>A0A1B8HFA0</accession>
<comment type="caution">
    <text evidence="1">The sequence shown here is derived from an EMBL/GenBank/DDBJ whole genome shotgun (WGS) entry which is preliminary data.</text>
</comment>
<proteinExistence type="predicted"/>